<dbReference type="GO" id="GO:0004177">
    <property type="term" value="F:aminopeptidase activity"/>
    <property type="evidence" value="ECO:0007669"/>
    <property type="project" value="UniProtKB-KW"/>
</dbReference>
<comment type="caution">
    <text evidence="1">The sequence shown here is derived from an EMBL/GenBank/DDBJ whole genome shotgun (WGS) entry which is preliminary data.</text>
</comment>
<evidence type="ECO:0000313" key="1">
    <source>
        <dbReference type="EMBL" id="ELS52479.1"/>
    </source>
</evidence>
<gene>
    <name evidence="1" type="ORF">STVIR_6560</name>
</gene>
<organism evidence="1 2">
    <name type="scientific">Streptomyces viridochromogenes Tue57</name>
    <dbReference type="NCBI Taxonomy" id="1160705"/>
    <lineage>
        <taxon>Bacteria</taxon>
        <taxon>Bacillati</taxon>
        <taxon>Actinomycetota</taxon>
        <taxon>Actinomycetes</taxon>
        <taxon>Kitasatosporales</taxon>
        <taxon>Streptomycetaceae</taxon>
        <taxon>Streptomyces</taxon>
    </lineage>
</organism>
<accession>L8P8J2</accession>
<name>L8P8J2_STRVR</name>
<evidence type="ECO:0000313" key="2">
    <source>
        <dbReference type="Proteomes" id="UP000011205"/>
    </source>
</evidence>
<dbReference type="EMBL" id="AMLP01000207">
    <property type="protein sequence ID" value="ELS52479.1"/>
    <property type="molecule type" value="Genomic_DNA"/>
</dbReference>
<reference evidence="1 2" key="1">
    <citation type="journal article" date="2013" name="Genome Announc.">
        <title>Draft Genome Sequence of Streptomyces viridochromogenes Strain Tu57, Producer of Avilamycin.</title>
        <authorList>
            <person name="Gruning B.A."/>
            <person name="Erxleben A."/>
            <person name="Hahnlein A."/>
            <person name="Gunther S."/>
        </authorList>
    </citation>
    <scope>NUCLEOTIDE SEQUENCE [LARGE SCALE GENOMIC DNA]</scope>
    <source>
        <strain evidence="1 2">Tue57</strain>
    </source>
</reference>
<sequence length="823" mass="78907">MVDEPAPQRRDGLAVAQAVLAQPQGVGVDGVHREGVAAGGVGDGGAAAGGDGDRVLVVARHVTAHEVGLLGLPEAVGGGGEEVVGEVVACEHGVPGLRLGLRVGQSGPAAGGALLAGGARVALQLGGDGGLVDGAEDREPAEDPPAQLGIEFGPAGHGAVGEPGGDGVGVGGDVDEVAYGDQAQAGAVAVLGAADEVAAQRGEGGQGGGPLLGREVAVGDLGGGEGEDALDDGEVGLARQMGTGGLQIGGGGQFAVADGVAQGVPDDRAGERLGQAGEAVPDGLEGFGVEADLGVGQVAVVEQQQGRALADGLRGGARDVEFEAFAQGEVALVVAEVLVVQADGDAVGAAADVLDGEGAGAVLAGGDGRGEGVDAGGAQPAVGPGVGVAFGGGGEGVDEVGEGGVGELVAGEVGVDAGEEVLLAEPGHQLAQRGGALGVGDAVEVELGRGGVVDGLGGDGVGGGALVGVVAPGLAGDAEVGPGVVEAGGFGADLVAHVLGEGLVQPDVVPPAQGDEVAEPHVGHLVGDDHGAGLALGVGDGGAVDELVAEGDEAWVLHGAGVELGDERLVVGVEGVGLVELLVVAVEAGARDLEELVGVRVEVGGERAAAVQAEGQAAVFGAHGVPGAGGEGDEVGGDQRRGGGLPAAVAEVFGDAVGEDGPALGSLDGHLEDGLEVGLVEGGEDALGVVHAQLGVEVRLAVDGVGEAVHALAGAGVAHGRLDAQFVLTGGEVLQGQPVLVQGLRVQGLSVQRDGAQLGRLDLDEGGRVRLALARGEPDDGAGVEGLVAGGQIEFDRVAVDVEELGTSLRFVAREYGHAGHAA</sequence>
<dbReference type="AlphaFoldDB" id="L8P8J2"/>
<keyword evidence="1" id="KW-0378">Hydrolase</keyword>
<proteinExistence type="predicted"/>
<dbReference type="PATRIC" id="fig|1160705.3.peg.6482"/>
<protein>
    <submittedName>
        <fullName evidence="1">Putative Aminopeptidase N</fullName>
    </submittedName>
</protein>
<dbReference type="Proteomes" id="UP000011205">
    <property type="component" value="Unassembled WGS sequence"/>
</dbReference>
<keyword evidence="1" id="KW-0031">Aminopeptidase</keyword>
<keyword evidence="1" id="KW-0645">Protease</keyword>